<dbReference type="PANTHER" id="PTHR36124">
    <property type="match status" value="1"/>
</dbReference>
<dbReference type="InterPro" id="IPR046366">
    <property type="entry name" value="MPAB"/>
</dbReference>
<reference evidence="3" key="1">
    <citation type="journal article" date="2017" name="Genome Biol.">
        <title>Comparative genomics reveals high biological diversity and specific adaptations in the industrially and medically important fungal genus Aspergillus.</title>
        <authorList>
            <person name="de Vries R.P."/>
            <person name="Riley R."/>
            <person name="Wiebenga A."/>
            <person name="Aguilar-Osorio G."/>
            <person name="Amillis S."/>
            <person name="Uchima C.A."/>
            <person name="Anderluh G."/>
            <person name="Asadollahi M."/>
            <person name="Askin M."/>
            <person name="Barry K."/>
            <person name="Battaglia E."/>
            <person name="Bayram O."/>
            <person name="Benocci T."/>
            <person name="Braus-Stromeyer S.A."/>
            <person name="Caldana C."/>
            <person name="Canovas D."/>
            <person name="Cerqueira G.C."/>
            <person name="Chen F."/>
            <person name="Chen W."/>
            <person name="Choi C."/>
            <person name="Clum A."/>
            <person name="Dos Santos R.A."/>
            <person name="Damasio A.R."/>
            <person name="Diallinas G."/>
            <person name="Emri T."/>
            <person name="Fekete E."/>
            <person name="Flipphi M."/>
            <person name="Freyberg S."/>
            <person name="Gallo A."/>
            <person name="Gournas C."/>
            <person name="Habgood R."/>
            <person name="Hainaut M."/>
            <person name="Harispe M.L."/>
            <person name="Henrissat B."/>
            <person name="Hilden K.S."/>
            <person name="Hope R."/>
            <person name="Hossain A."/>
            <person name="Karabika E."/>
            <person name="Karaffa L."/>
            <person name="Karanyi Z."/>
            <person name="Krasevec N."/>
            <person name="Kuo A."/>
            <person name="Kusch H."/>
            <person name="LaButti K."/>
            <person name="Lagendijk E.L."/>
            <person name="Lapidus A."/>
            <person name="Levasseur A."/>
            <person name="Lindquist E."/>
            <person name="Lipzen A."/>
            <person name="Logrieco A.F."/>
            <person name="MacCabe A."/>
            <person name="Maekelae M.R."/>
            <person name="Malavazi I."/>
            <person name="Melin P."/>
            <person name="Meyer V."/>
            <person name="Mielnichuk N."/>
            <person name="Miskei M."/>
            <person name="Molnar A.P."/>
            <person name="Mule G."/>
            <person name="Ngan C.Y."/>
            <person name="Orejas M."/>
            <person name="Orosz E."/>
            <person name="Ouedraogo J.P."/>
            <person name="Overkamp K.M."/>
            <person name="Park H.-S."/>
            <person name="Perrone G."/>
            <person name="Piumi F."/>
            <person name="Punt P.J."/>
            <person name="Ram A.F."/>
            <person name="Ramon A."/>
            <person name="Rauscher S."/>
            <person name="Record E."/>
            <person name="Riano-Pachon D.M."/>
            <person name="Robert V."/>
            <person name="Roehrig J."/>
            <person name="Ruller R."/>
            <person name="Salamov A."/>
            <person name="Salih N.S."/>
            <person name="Samson R.A."/>
            <person name="Sandor E."/>
            <person name="Sanguinetti M."/>
            <person name="Schuetze T."/>
            <person name="Sepcic K."/>
            <person name="Shelest E."/>
            <person name="Sherlock G."/>
            <person name="Sophianopoulou V."/>
            <person name="Squina F.M."/>
            <person name="Sun H."/>
            <person name="Susca A."/>
            <person name="Todd R.B."/>
            <person name="Tsang A."/>
            <person name="Unkles S.E."/>
            <person name="van de Wiele N."/>
            <person name="van Rossen-Uffink D."/>
            <person name="Oliveira J.V."/>
            <person name="Vesth T.C."/>
            <person name="Visser J."/>
            <person name="Yu J.-H."/>
            <person name="Zhou M."/>
            <person name="Andersen M.R."/>
            <person name="Archer D.B."/>
            <person name="Baker S.E."/>
            <person name="Benoit I."/>
            <person name="Brakhage A.A."/>
            <person name="Braus G.H."/>
            <person name="Fischer R."/>
            <person name="Frisvad J.C."/>
            <person name="Goldman G.H."/>
            <person name="Houbraken J."/>
            <person name="Oakley B."/>
            <person name="Pocsi I."/>
            <person name="Scazzocchio C."/>
            <person name="Seiboth B."/>
            <person name="vanKuyk P.A."/>
            <person name="Wortman J."/>
            <person name="Dyer P.S."/>
            <person name="Grigoriev I.V."/>
        </authorList>
    </citation>
    <scope>NUCLEOTIDE SEQUENCE [LARGE SCALE GENOMIC DNA]</scope>
    <source>
        <strain evidence="3">CBS 593.65</strain>
    </source>
</reference>
<dbReference type="Pfam" id="PF06100">
    <property type="entry name" value="MCRA"/>
    <property type="match status" value="1"/>
</dbReference>
<proteinExistence type="predicted"/>
<dbReference type="EMBL" id="KV878582">
    <property type="protein sequence ID" value="OJJ64803.1"/>
    <property type="molecule type" value="Genomic_DNA"/>
</dbReference>
<name>A0A1L9TZX0_9EURO</name>
<feature type="region of interest" description="Disordered" evidence="1">
    <location>
        <begin position="723"/>
        <end position="742"/>
    </location>
</feature>
<dbReference type="OrthoDB" id="545169at2759"/>
<organism evidence="2 3">
    <name type="scientific">Aspergillus sydowii CBS 593.65</name>
    <dbReference type="NCBI Taxonomy" id="1036612"/>
    <lineage>
        <taxon>Eukaryota</taxon>
        <taxon>Fungi</taxon>
        <taxon>Dikarya</taxon>
        <taxon>Ascomycota</taxon>
        <taxon>Pezizomycotina</taxon>
        <taxon>Eurotiomycetes</taxon>
        <taxon>Eurotiomycetidae</taxon>
        <taxon>Eurotiales</taxon>
        <taxon>Aspergillaceae</taxon>
        <taxon>Aspergillus</taxon>
        <taxon>Aspergillus subgen. Nidulantes</taxon>
    </lineage>
</organism>
<dbReference type="Proteomes" id="UP000184356">
    <property type="component" value="Unassembled WGS sequence"/>
</dbReference>
<evidence type="ECO:0000313" key="2">
    <source>
        <dbReference type="EMBL" id="OJJ64803.1"/>
    </source>
</evidence>
<dbReference type="SUPFAM" id="SSF51905">
    <property type="entry name" value="FAD/NAD(P)-binding domain"/>
    <property type="match status" value="1"/>
</dbReference>
<dbReference type="Gene3D" id="3.50.50.60">
    <property type="entry name" value="FAD/NAD(P)-binding domain"/>
    <property type="match status" value="3"/>
</dbReference>
<keyword evidence="3" id="KW-1185">Reference proteome</keyword>
<dbReference type="STRING" id="1036612.A0A1L9TZX0"/>
<dbReference type="InterPro" id="IPR010354">
    <property type="entry name" value="Oleate_hydratase"/>
</dbReference>
<dbReference type="VEuPathDB" id="FungiDB:ASPSYDRAFT_139109"/>
<evidence type="ECO:0000256" key="1">
    <source>
        <dbReference type="SAM" id="MobiDB-lite"/>
    </source>
</evidence>
<dbReference type="AlphaFoldDB" id="A0A1L9TZX0"/>
<protein>
    <recommendedName>
        <fullName evidence="4">67 kDa myosin-cross-reactive antigen family protein</fullName>
    </recommendedName>
</protein>
<dbReference type="InterPro" id="IPR036188">
    <property type="entry name" value="FAD/NAD-bd_sf"/>
</dbReference>
<sequence length="968" mass="108872">MDKQIARIMVSLKQLPIRTLLLEFWRDPRKRGAISAAVLAAYLLIQKSLRYRRLKRLQRVYRKYTTREEMASMTDHDAWEIQKQMLAMEFPSATLKALQFALFRTYGIPTISALLLKTSQFSNTATSFKRYADTGALIGQFMAFEPSSERAQTAIARTKFLHVGYRSSGKILESDMLYTLSLFAIEPIRFIDMFEWRSLNELEQCAIGTYWKSLGDALEISFADLPSGPHAFRDGLHFLEELREWSLKYEEDHMKPSPSNKEVADKTMDVVVYSMPRFLKSVGVSFASCVMDDRLREAMMYQPPSAAYKTIFSSLIAVRKFYLRHLALPRPSFRRIDIFTDEPNEYGRYYLNLYEAIPYYVKPTLWNRWGPGAWISRAMGMPVPGDEDDKYYPRGFDLEDLGPKYFEGKGRKSVAAIREQLKKERRGQAPFVPELPNSFASNSAINMAERDPERIDAWILGSEIASLTAAVHLIQEAHVPPSRIHIIESLSAAGSVTASHGDAENGYDFRAGVRPQYNDLCMDSLLSLVPSTSDPTRSVRDEIREFAASLEIQPPRTRFLARKSKGIVRVDAKKMALGLRDRIDLFTLASNFGLKPSHSAAEFRRYLHRYSNLHDLRQPYLLDLGKYNVHESTIVPIVQFLISKGVDFRLNTTICDISFAKDNPNNPNDPTRVTAIQTSPVRDPSCSVSSKDEKTIQVGADDIVIVSVGSIFTSLLPGTNTHSPPSLHLDPTAITDSETSTDTDTELDENWLLWLELCTKHPKFGNAYNFCTRLHSSRLETFTITLSSTELFSRLTETTAQAPGPNTLLTLCDTPWLLTLRIPHQPVFPDQPPHIQVCWGYALAPERSGTHITKPMIDCSGQEILTEILSHLEYPLESILEKAVTIPCIQPRGAATTLPRTPADRPSVIPEGMRNMAVIGPFVDIADEVVVTTDYSVRGAQIAVRELMGVGTVVGKSKKGSAVGLLGL</sequence>
<dbReference type="GO" id="GO:0006631">
    <property type="term" value="P:fatty acid metabolic process"/>
    <property type="evidence" value="ECO:0007669"/>
    <property type="project" value="InterPro"/>
</dbReference>
<gene>
    <name evidence="2" type="ORF">ASPSYDRAFT_139109</name>
</gene>
<evidence type="ECO:0008006" key="4">
    <source>
        <dbReference type="Google" id="ProtNLM"/>
    </source>
</evidence>
<evidence type="ECO:0000313" key="3">
    <source>
        <dbReference type="Proteomes" id="UP000184356"/>
    </source>
</evidence>
<dbReference type="GO" id="GO:0050151">
    <property type="term" value="F:oleate hydratase activity"/>
    <property type="evidence" value="ECO:0007669"/>
    <property type="project" value="InterPro"/>
</dbReference>
<accession>A0A1L9TZX0</accession>
<dbReference type="PANTHER" id="PTHR36124:SF1">
    <property type="entry name" value="ER-BOUND OXYGENASE MPAB_MPAB'_RUBBER OXYGENASE CATALYTIC DOMAIN-CONTAINING PROTEIN"/>
    <property type="match status" value="1"/>
</dbReference>
<dbReference type="GO" id="GO:0071949">
    <property type="term" value="F:FAD binding"/>
    <property type="evidence" value="ECO:0007669"/>
    <property type="project" value="InterPro"/>
</dbReference>
<dbReference type="GO" id="GO:0016491">
    <property type="term" value="F:oxidoreductase activity"/>
    <property type="evidence" value="ECO:0007669"/>
    <property type="project" value="InterPro"/>
</dbReference>
<dbReference type="GeneID" id="63756987"/>
<dbReference type="RefSeq" id="XP_040708609.1">
    <property type="nucleotide sequence ID" value="XM_040840914.1"/>
</dbReference>